<dbReference type="InterPro" id="IPR053896">
    <property type="entry name" value="BTN3A2-like_Ig-C"/>
</dbReference>
<protein>
    <recommendedName>
        <fullName evidence="16">Butyrophilin subfamily 1 member A1</fullName>
    </recommendedName>
</protein>
<keyword evidence="15" id="KW-1185">Reference proteome</keyword>
<evidence type="ECO:0000256" key="7">
    <source>
        <dbReference type="ARBA" id="ARBA00023157"/>
    </source>
</evidence>
<dbReference type="InterPro" id="IPR043136">
    <property type="entry name" value="B30.2/SPRY_sf"/>
</dbReference>
<dbReference type="EMBL" id="AGCU01117905">
    <property type="status" value="NOT_ANNOTATED_CDS"/>
    <property type="molecule type" value="Genomic_DNA"/>
</dbReference>
<comment type="subcellular location">
    <subcellularLocation>
        <location evidence="1">Membrane</location>
        <topology evidence="1">Single-pass type I membrane protein</topology>
    </subcellularLocation>
</comment>
<evidence type="ECO:0000256" key="4">
    <source>
        <dbReference type="ARBA" id="ARBA00022729"/>
    </source>
</evidence>
<evidence type="ECO:0000256" key="1">
    <source>
        <dbReference type="ARBA" id="ARBA00004479"/>
    </source>
</evidence>
<dbReference type="Pfam" id="PF07686">
    <property type="entry name" value="V-set"/>
    <property type="match status" value="1"/>
</dbReference>
<evidence type="ECO:0000256" key="6">
    <source>
        <dbReference type="ARBA" id="ARBA00023136"/>
    </source>
</evidence>
<dbReference type="GO" id="GO:0050852">
    <property type="term" value="P:T cell receptor signaling pathway"/>
    <property type="evidence" value="ECO:0007669"/>
    <property type="project" value="TreeGrafter"/>
</dbReference>
<keyword evidence="6 10" id="KW-0472">Membrane</keyword>
<keyword evidence="7" id="KW-1015">Disulfide bond</keyword>
<dbReference type="Pfam" id="PF00622">
    <property type="entry name" value="SPRY"/>
    <property type="match status" value="1"/>
</dbReference>
<feature type="signal peptide" evidence="11">
    <location>
        <begin position="1"/>
        <end position="30"/>
    </location>
</feature>
<dbReference type="SUPFAM" id="SSF48726">
    <property type="entry name" value="Immunoglobulin"/>
    <property type="match status" value="2"/>
</dbReference>
<dbReference type="EMBL" id="AGCU01117910">
    <property type="status" value="NOT_ANNOTATED_CDS"/>
    <property type="molecule type" value="Genomic_DNA"/>
</dbReference>
<dbReference type="OMA" id="AHMELRW"/>
<dbReference type="PROSITE" id="PS50835">
    <property type="entry name" value="IG_LIKE"/>
    <property type="match status" value="2"/>
</dbReference>
<dbReference type="GeneTree" id="ENSGT00940000153527"/>
<dbReference type="InterPro" id="IPR001870">
    <property type="entry name" value="B30.2/SPRY"/>
</dbReference>
<reference evidence="14" key="4">
    <citation type="submission" date="2025-09" db="UniProtKB">
        <authorList>
            <consortium name="Ensembl"/>
        </authorList>
    </citation>
    <scope>IDENTIFICATION</scope>
</reference>
<dbReference type="AlphaFoldDB" id="K7G7W5"/>
<feature type="domain" description="B30.2/SPRY" evidence="12">
    <location>
        <begin position="312"/>
        <end position="504"/>
    </location>
</feature>
<dbReference type="Proteomes" id="UP000007267">
    <property type="component" value="Unassembled WGS sequence"/>
</dbReference>
<dbReference type="CDD" id="cd05713">
    <property type="entry name" value="IgV_MOG_like"/>
    <property type="match status" value="1"/>
</dbReference>
<evidence type="ECO:0000256" key="9">
    <source>
        <dbReference type="ARBA" id="ARBA00023319"/>
    </source>
</evidence>
<keyword evidence="9" id="KW-0393">Immunoglobulin domain</keyword>
<dbReference type="GO" id="GO:0001817">
    <property type="term" value="P:regulation of cytokine production"/>
    <property type="evidence" value="ECO:0007669"/>
    <property type="project" value="TreeGrafter"/>
</dbReference>
<dbReference type="SUPFAM" id="SSF49899">
    <property type="entry name" value="Concanavalin A-like lectins/glucanases"/>
    <property type="match status" value="1"/>
</dbReference>
<evidence type="ECO:0008006" key="16">
    <source>
        <dbReference type="Google" id="ProtNLM"/>
    </source>
</evidence>
<evidence type="ECO:0000313" key="15">
    <source>
        <dbReference type="Proteomes" id="UP000007267"/>
    </source>
</evidence>
<dbReference type="PANTHER" id="PTHR24100:SF149">
    <property type="entry name" value="BG-LIKE ANTIGEN 1-RELATED"/>
    <property type="match status" value="1"/>
</dbReference>
<dbReference type="GO" id="GO:0005102">
    <property type="term" value="F:signaling receptor binding"/>
    <property type="evidence" value="ECO:0007669"/>
    <property type="project" value="TreeGrafter"/>
</dbReference>
<organism evidence="14 15">
    <name type="scientific">Pelodiscus sinensis</name>
    <name type="common">Chinese softshell turtle</name>
    <name type="synonym">Trionyx sinensis</name>
    <dbReference type="NCBI Taxonomy" id="13735"/>
    <lineage>
        <taxon>Eukaryota</taxon>
        <taxon>Metazoa</taxon>
        <taxon>Chordata</taxon>
        <taxon>Craniata</taxon>
        <taxon>Vertebrata</taxon>
        <taxon>Euteleostomi</taxon>
        <taxon>Archelosauria</taxon>
        <taxon>Testudinata</taxon>
        <taxon>Testudines</taxon>
        <taxon>Cryptodira</taxon>
        <taxon>Trionychia</taxon>
        <taxon>Trionychidae</taxon>
        <taxon>Pelodiscus</taxon>
    </lineage>
</organism>
<dbReference type="InterPro" id="IPR006574">
    <property type="entry name" value="PRY"/>
</dbReference>
<accession>K7G7W5</accession>
<dbReference type="InterPro" id="IPR003879">
    <property type="entry name" value="Butyrophylin_SPRY"/>
</dbReference>
<dbReference type="SMART" id="SM00406">
    <property type="entry name" value="IGv"/>
    <property type="match status" value="1"/>
</dbReference>
<dbReference type="SMART" id="SM00589">
    <property type="entry name" value="PRY"/>
    <property type="match status" value="1"/>
</dbReference>
<reference evidence="15" key="1">
    <citation type="submission" date="2011-10" db="EMBL/GenBank/DDBJ databases">
        <authorList>
            <consortium name="Soft-shell Turtle Genome Consortium"/>
        </authorList>
    </citation>
    <scope>NUCLEOTIDE SEQUENCE [LARGE SCALE GENOMIC DNA]</scope>
    <source>
        <strain evidence="15">Daiwa-1</strain>
    </source>
</reference>
<dbReference type="GO" id="GO:0009897">
    <property type="term" value="C:external side of plasma membrane"/>
    <property type="evidence" value="ECO:0007669"/>
    <property type="project" value="TreeGrafter"/>
</dbReference>
<dbReference type="EMBL" id="AGCU01117906">
    <property type="status" value="NOT_ANNOTATED_CDS"/>
    <property type="molecule type" value="Genomic_DNA"/>
</dbReference>
<evidence type="ECO:0000256" key="8">
    <source>
        <dbReference type="ARBA" id="ARBA00023180"/>
    </source>
</evidence>
<dbReference type="FunFam" id="2.60.40.10:FF:000208">
    <property type="entry name" value="Butyrophilin subfamily 1 member A1"/>
    <property type="match status" value="1"/>
</dbReference>
<evidence type="ECO:0000256" key="3">
    <source>
        <dbReference type="ARBA" id="ARBA00022692"/>
    </source>
</evidence>
<dbReference type="PANTHER" id="PTHR24100">
    <property type="entry name" value="BUTYROPHILIN"/>
    <property type="match status" value="1"/>
</dbReference>
<evidence type="ECO:0000259" key="13">
    <source>
        <dbReference type="PROSITE" id="PS50835"/>
    </source>
</evidence>
<dbReference type="EMBL" id="AGCU01117904">
    <property type="status" value="NOT_ANNOTATED_CDS"/>
    <property type="molecule type" value="Genomic_DNA"/>
</dbReference>
<dbReference type="EMBL" id="AGCU01117907">
    <property type="status" value="NOT_ANNOTATED_CDS"/>
    <property type="molecule type" value="Genomic_DNA"/>
</dbReference>
<feature type="domain" description="Ig-like" evidence="13">
    <location>
        <begin position="37"/>
        <end position="141"/>
    </location>
</feature>
<dbReference type="PRINTS" id="PR01407">
    <property type="entry name" value="BUTYPHLNCDUF"/>
</dbReference>
<proteinExistence type="inferred from homology"/>
<dbReference type="InterPro" id="IPR003877">
    <property type="entry name" value="SPRY_dom"/>
</dbReference>
<dbReference type="InterPro" id="IPR013106">
    <property type="entry name" value="Ig_V-set"/>
</dbReference>
<dbReference type="SMART" id="SM00449">
    <property type="entry name" value="SPRY"/>
    <property type="match status" value="1"/>
</dbReference>
<dbReference type="InterPro" id="IPR036179">
    <property type="entry name" value="Ig-like_dom_sf"/>
</dbReference>
<reference evidence="15" key="2">
    <citation type="journal article" date="2013" name="Nat. Genet.">
        <title>The draft genomes of soft-shell turtle and green sea turtle yield insights into the development and evolution of the turtle-specific body plan.</title>
        <authorList>
            <person name="Wang Z."/>
            <person name="Pascual-Anaya J."/>
            <person name="Zadissa A."/>
            <person name="Li W."/>
            <person name="Niimura Y."/>
            <person name="Huang Z."/>
            <person name="Li C."/>
            <person name="White S."/>
            <person name="Xiong Z."/>
            <person name="Fang D."/>
            <person name="Wang B."/>
            <person name="Ming Y."/>
            <person name="Chen Y."/>
            <person name="Zheng Y."/>
            <person name="Kuraku S."/>
            <person name="Pignatelli M."/>
            <person name="Herrero J."/>
            <person name="Beal K."/>
            <person name="Nozawa M."/>
            <person name="Li Q."/>
            <person name="Wang J."/>
            <person name="Zhang H."/>
            <person name="Yu L."/>
            <person name="Shigenobu S."/>
            <person name="Wang J."/>
            <person name="Liu J."/>
            <person name="Flicek P."/>
            <person name="Searle S."/>
            <person name="Wang J."/>
            <person name="Kuratani S."/>
            <person name="Yin Y."/>
            <person name="Aken B."/>
            <person name="Zhang G."/>
            <person name="Irie N."/>
        </authorList>
    </citation>
    <scope>NUCLEOTIDE SEQUENCE [LARGE SCALE GENOMIC DNA]</scope>
    <source>
        <strain evidence="15">Daiwa-1</strain>
    </source>
</reference>
<dbReference type="EMBL" id="AGCU01117911">
    <property type="status" value="NOT_ANNOTATED_CDS"/>
    <property type="molecule type" value="Genomic_DNA"/>
</dbReference>
<dbReference type="Pfam" id="PF22705">
    <property type="entry name" value="C2-set_3"/>
    <property type="match status" value="1"/>
</dbReference>
<dbReference type="SMART" id="SM00409">
    <property type="entry name" value="IG"/>
    <property type="match status" value="1"/>
</dbReference>
<dbReference type="CDD" id="cd13745">
    <property type="entry name" value="SPRY_PRY_TRIM39"/>
    <property type="match status" value="1"/>
</dbReference>
<dbReference type="InterPro" id="IPR013783">
    <property type="entry name" value="Ig-like_fold"/>
</dbReference>
<feature type="chain" id="PRO_5003905060" description="Butyrophilin subfamily 1 member A1" evidence="11">
    <location>
        <begin position="31"/>
        <end position="510"/>
    </location>
</feature>
<evidence type="ECO:0000256" key="2">
    <source>
        <dbReference type="ARBA" id="ARBA00007591"/>
    </source>
</evidence>
<dbReference type="EMBL" id="AGCU01117908">
    <property type="status" value="NOT_ANNOTATED_CDS"/>
    <property type="molecule type" value="Genomic_DNA"/>
</dbReference>
<dbReference type="Pfam" id="PF13765">
    <property type="entry name" value="PRY"/>
    <property type="match status" value="1"/>
</dbReference>
<evidence type="ECO:0000256" key="11">
    <source>
        <dbReference type="SAM" id="SignalP"/>
    </source>
</evidence>
<evidence type="ECO:0000259" key="12">
    <source>
        <dbReference type="PROSITE" id="PS50188"/>
    </source>
</evidence>
<dbReference type="InterPro" id="IPR003599">
    <property type="entry name" value="Ig_sub"/>
</dbReference>
<dbReference type="InterPro" id="IPR007110">
    <property type="entry name" value="Ig-like_dom"/>
</dbReference>
<name>K7G7W5_PELSI</name>
<dbReference type="InterPro" id="IPR035033">
    <property type="entry name" value="PRY/SPRY_TRIM39"/>
</dbReference>
<keyword evidence="8" id="KW-0325">Glycoprotein</keyword>
<evidence type="ECO:0000256" key="5">
    <source>
        <dbReference type="ARBA" id="ARBA00022989"/>
    </source>
</evidence>
<keyword evidence="3 10" id="KW-0812">Transmembrane</keyword>
<dbReference type="FunFam" id="2.60.120.920:FF:000004">
    <property type="entry name" value="Butyrophilin subfamily 1 member A1"/>
    <property type="match status" value="1"/>
</dbReference>
<dbReference type="PROSITE" id="PS50188">
    <property type="entry name" value="B302_SPRY"/>
    <property type="match status" value="1"/>
</dbReference>
<feature type="domain" description="Ig-like" evidence="13">
    <location>
        <begin position="151"/>
        <end position="237"/>
    </location>
</feature>
<comment type="similarity">
    <text evidence="2">Belongs to the immunoglobulin superfamily. BTN/MOG family.</text>
</comment>
<dbReference type="Gene3D" id="2.60.40.10">
    <property type="entry name" value="Immunoglobulins"/>
    <property type="match status" value="2"/>
</dbReference>
<dbReference type="FunFam" id="2.60.40.10:FF:000088">
    <property type="entry name" value="Butyrophilin subfamily 1 member A1"/>
    <property type="match status" value="1"/>
</dbReference>
<feature type="transmembrane region" description="Helical" evidence="10">
    <location>
        <begin position="248"/>
        <end position="272"/>
    </location>
</feature>
<keyword evidence="5 10" id="KW-1133">Transmembrane helix</keyword>
<dbReference type="eggNOG" id="ENOG502QSRZ">
    <property type="taxonomic scope" value="Eukaryota"/>
</dbReference>
<keyword evidence="4 11" id="KW-0732">Signal</keyword>
<dbReference type="Gene3D" id="2.60.120.920">
    <property type="match status" value="1"/>
</dbReference>
<sequence>TDIVRTLHGDGGCSLLMQDALLLCVLLVTAQFTVRGPDRPLAASLRGVAILSCHLSPSMSAENMEVRWFRSQYSAVVHLYRDGQDQYVQQMPEYRGRTELLKDDISSGRVSLRIYDVRPSDHGQYTCYFQSSASYEEALLELRVADLGSDPDISVEGHQDGGIRLVCQSSGWYPQPEAEWRDQQGQLLPSASESSSQAAGGLFQTQTAMVLTDMSIQKVSCRIRNPQLNKERESAISIAGLFFPRVNAWMVSVWVILALLAGLIAVASYYFWKVYRAKGTPSGDGQRGREVRDGQCRDVETGRSVCPEPLEMLPATQTDFTYSNSFLHRLDVTLDPDTAHPNLVLSEGRKRATYGNTRQALPNTPERFDPSPCVLGTEGFTGGRRYWEGEVGDKTEWYLGVCRESASRKASFRTTPSDGYWAVWLSYGKYQACTSPLTPLPVSAKPARVGIFLDYEAGEVSFYNVTDRSQLFMFTDTFSETLRPYFHTGYNAAPLTIYLVPAQTGETGST</sequence>
<dbReference type="Ensembl" id="ENSPSIT00000016452.1">
    <property type="protein sequence ID" value="ENSPSIP00000016376.1"/>
    <property type="gene ID" value="ENSPSIG00000014489.1"/>
</dbReference>
<dbReference type="EMBL" id="AGCU01117909">
    <property type="status" value="NOT_ANNOTATED_CDS"/>
    <property type="molecule type" value="Genomic_DNA"/>
</dbReference>
<dbReference type="InterPro" id="IPR013320">
    <property type="entry name" value="ConA-like_dom_sf"/>
</dbReference>
<reference evidence="14" key="3">
    <citation type="submission" date="2025-08" db="UniProtKB">
        <authorList>
            <consortium name="Ensembl"/>
        </authorList>
    </citation>
    <scope>IDENTIFICATION</scope>
</reference>
<dbReference type="InterPro" id="IPR050504">
    <property type="entry name" value="IgSF_BTN/MOG"/>
</dbReference>
<evidence type="ECO:0000256" key="10">
    <source>
        <dbReference type="SAM" id="Phobius"/>
    </source>
</evidence>
<evidence type="ECO:0000313" key="14">
    <source>
        <dbReference type="Ensembl" id="ENSPSIP00000016376.1"/>
    </source>
</evidence>
<dbReference type="HOGENOM" id="CLU_013137_22_2_1"/>